<evidence type="ECO:0000313" key="2">
    <source>
        <dbReference type="Proteomes" id="UP000003344"/>
    </source>
</evidence>
<proteinExistence type="predicted"/>
<reference evidence="1 2" key="1">
    <citation type="submission" date="2009-10" db="EMBL/GenBank/DDBJ databases">
        <authorList>
            <person name="Weinstock G."/>
            <person name="Sodergren E."/>
            <person name="Clifton S."/>
            <person name="Fulton L."/>
            <person name="Fulton B."/>
            <person name="Courtney L."/>
            <person name="Fronick C."/>
            <person name="Harrison M."/>
            <person name="Strong C."/>
            <person name="Farmer C."/>
            <person name="Delahaunty K."/>
            <person name="Markovic C."/>
            <person name="Hall O."/>
            <person name="Minx P."/>
            <person name="Tomlinson C."/>
            <person name="Mitreva M."/>
            <person name="Nelson J."/>
            <person name="Hou S."/>
            <person name="Wollam A."/>
            <person name="Pepin K.H."/>
            <person name="Johnson M."/>
            <person name="Bhonagiri V."/>
            <person name="Nash W.E."/>
            <person name="Warren W."/>
            <person name="Chinwalla A."/>
            <person name="Mardis E.R."/>
            <person name="Wilson R.K."/>
        </authorList>
    </citation>
    <scope>NUCLEOTIDE SEQUENCE [LARGE SCALE GENOMIC DNA]</scope>
    <source>
        <strain evidence="2">ATCC 25996 / DSM 4631 / NCTC 10774 / M26</strain>
    </source>
</reference>
<sequence>MALQKILGQKYAVFQIFHAFDKFHPRFFQQAAFVDIRPNARPKRIAVHIIRQTDNLVFIGGIARIDIELEHIRIGTLYFFNQTCQKWRINIVVVIHKHHILPAHFRQTDIARPADSAVGRINQLRLQFGMFIEKLPELRRCIIGRAVVYNNKFYPFDSLMQTCKMTAQTCRKFSSIIDGDDE</sequence>
<dbReference type="STRING" id="546266.NEIMUCOT_04092"/>
<comment type="caution">
    <text evidence="1">The sequence shown here is derived from an EMBL/GenBank/DDBJ whole genome shotgun (WGS) entry which is preliminary data.</text>
</comment>
<evidence type="ECO:0000313" key="1">
    <source>
        <dbReference type="EMBL" id="EFC89674.1"/>
    </source>
</evidence>
<dbReference type="AlphaFoldDB" id="D2ZU04"/>
<protein>
    <submittedName>
        <fullName evidence="1">Uncharacterized protein</fullName>
    </submittedName>
</protein>
<organism evidence="1 2">
    <name type="scientific">Neisseria mucosa (strain ATCC 25996 / DSM 4631 / NCTC 10774 / M26)</name>
    <dbReference type="NCBI Taxonomy" id="546266"/>
    <lineage>
        <taxon>Bacteria</taxon>
        <taxon>Pseudomonadati</taxon>
        <taxon>Pseudomonadota</taxon>
        <taxon>Betaproteobacteria</taxon>
        <taxon>Neisseriales</taxon>
        <taxon>Neisseriaceae</taxon>
        <taxon>Neisseria</taxon>
    </lineage>
</organism>
<dbReference type="EMBL" id="ACDX02000002">
    <property type="protein sequence ID" value="EFC89674.1"/>
    <property type="molecule type" value="Genomic_DNA"/>
</dbReference>
<dbReference type="Proteomes" id="UP000003344">
    <property type="component" value="Unassembled WGS sequence"/>
</dbReference>
<gene>
    <name evidence="1" type="ORF">NEIMUCOT_04092</name>
</gene>
<accession>D2ZU04</accession>
<name>D2ZU04_NEIM2</name>